<feature type="binding site" evidence="10">
    <location>
        <position position="251"/>
    </location>
    <ligand>
        <name>S-adenosyl-L-methionine</name>
        <dbReference type="ChEBI" id="CHEBI:59789"/>
    </ligand>
</feature>
<comment type="similarity">
    <text evidence="1">Belongs to the class I-like SAM-binding methyltransferase superfamily. TRM5/TYW2 family.</text>
</comment>
<dbReference type="Gene3D" id="3.30.300.110">
    <property type="entry name" value="Met-10+ protein-like domains"/>
    <property type="match status" value="1"/>
</dbReference>
<comment type="subunit">
    <text evidence="10">Monomer.</text>
</comment>
<evidence type="ECO:0000313" key="13">
    <source>
        <dbReference type="Proteomes" id="UP000031516"/>
    </source>
</evidence>
<comment type="caution">
    <text evidence="12">The sequence shown here is derived from an EMBL/GenBank/DDBJ whole genome shotgun (WGS) entry which is preliminary data.</text>
</comment>
<sequence length="494" mass="56995">MSKIAETTFKYEPPVHRGMQQLDRSLFVKRLPTVVLLLKNPKNISVFTTKFKDDILRTPRIPFVIRLNDGSSTKNDAEPAQKKSKSLANDNHITKGILLNDCIQDVTQVKEKLSPEALKFLDEEEHELRNHEYTLDYDFWKVEEILNAILPEDYLDEIPTGFTIVGHVAHLNLRKEFKPFGELIGQVILDKNTTIKTVVDKVDSIATKFRTFQMNVLAGEPNLLVTQKESDCSFTFDFSKVYWNSRLHTEHARLVSLFQPGQIVGDVFAGVGPFSVPAGKKKVIVLSNDLNPESYKYMQQNIKNNRVGNFVEPLNLDGREFIRDSPKLLEQFIQKTDGAVTVPGGKKYKDKTTGETRRTADKKIPIENRFFDHYVMNLPDSALEFLDEFVSLYSRHGLTYDQMVQEHGDHFQTPWIHCHCFHKYEADEQPEPSMEQLHKRVHQRILQIMDTTEEQLPFEHFQFHLVRKVAPTKPMFCVSFQLPKSLAFAPCKSL</sequence>
<dbReference type="FunFam" id="3.30.300.110:FF:000001">
    <property type="entry name" value="tRNA (guanine(37)-N1)-methyltransferase"/>
    <property type="match status" value="1"/>
</dbReference>
<dbReference type="Pfam" id="PF25133">
    <property type="entry name" value="TYW2_N_2"/>
    <property type="match status" value="1"/>
</dbReference>
<evidence type="ECO:0000256" key="8">
    <source>
        <dbReference type="ARBA" id="ARBA00023242"/>
    </source>
</evidence>
<keyword evidence="8 10" id="KW-0539">Nucleus</keyword>
<dbReference type="Proteomes" id="UP000031516">
    <property type="component" value="Unassembled WGS sequence"/>
</dbReference>
<feature type="domain" description="SAM-dependent methyltransferase TRM5/TYW2-type" evidence="11">
    <location>
        <begin position="162"/>
        <end position="484"/>
    </location>
</feature>
<reference evidence="12 13" key="1">
    <citation type="submission" date="2014-03" db="EMBL/GenBank/DDBJ databases">
        <title>The genome of Kluyveromyces dobzhanskii.</title>
        <authorList>
            <person name="Nystedt B."/>
            <person name="Astrom S."/>
        </authorList>
    </citation>
    <scope>NUCLEOTIDE SEQUENCE [LARGE SCALE GENOMIC DNA]</scope>
    <source>
        <strain evidence="12 13">CBS 2104</strain>
    </source>
</reference>
<evidence type="ECO:0000256" key="5">
    <source>
        <dbReference type="ARBA" id="ARBA00022691"/>
    </source>
</evidence>
<dbReference type="Gene3D" id="3.40.50.150">
    <property type="entry name" value="Vaccinia Virus protein VP39"/>
    <property type="match status" value="1"/>
</dbReference>
<keyword evidence="7 10" id="KW-0496">Mitochondrion</keyword>
<evidence type="ECO:0000256" key="1">
    <source>
        <dbReference type="ARBA" id="ARBA00009775"/>
    </source>
</evidence>
<dbReference type="GO" id="GO:0070901">
    <property type="term" value="P:mitochondrial tRNA methylation"/>
    <property type="evidence" value="ECO:0007669"/>
    <property type="project" value="UniProtKB-ARBA"/>
</dbReference>
<dbReference type="GO" id="GO:0005759">
    <property type="term" value="C:mitochondrial matrix"/>
    <property type="evidence" value="ECO:0007669"/>
    <property type="project" value="UniProtKB-SubCell"/>
</dbReference>
<evidence type="ECO:0000256" key="4">
    <source>
        <dbReference type="ARBA" id="ARBA00022679"/>
    </source>
</evidence>
<dbReference type="Pfam" id="PF02475">
    <property type="entry name" value="TRM5-TYW2_MTfase"/>
    <property type="match status" value="1"/>
</dbReference>
<keyword evidence="6 10" id="KW-0819">tRNA processing</keyword>
<keyword evidence="13" id="KW-1185">Reference proteome</keyword>
<evidence type="ECO:0000256" key="2">
    <source>
        <dbReference type="ARBA" id="ARBA00022490"/>
    </source>
</evidence>
<keyword evidence="2 10" id="KW-0963">Cytoplasm</keyword>
<dbReference type="InterPro" id="IPR025792">
    <property type="entry name" value="tRNA_Gua_MeTrfase_euk"/>
</dbReference>
<comment type="similarity">
    <text evidence="10">Belongs to the TRM5 / TYW2 family.</text>
</comment>
<dbReference type="OrthoDB" id="408788at2759"/>
<evidence type="ECO:0000313" key="12">
    <source>
        <dbReference type="EMBL" id="CDO92594.1"/>
    </source>
</evidence>
<comment type="subcellular location">
    <subcellularLocation>
        <location evidence="10">Mitochondrion matrix</location>
    </subcellularLocation>
    <subcellularLocation>
        <location evidence="10">Nucleus</location>
    </subcellularLocation>
    <subcellularLocation>
        <location evidence="10">Cytoplasm</location>
    </subcellularLocation>
    <text evidence="10">Predominantly in the mitochondria and in the nucleus.</text>
</comment>
<feature type="binding site" evidence="10">
    <location>
        <begin position="289"/>
        <end position="290"/>
    </location>
    <ligand>
        <name>S-adenosyl-L-methionine</name>
        <dbReference type="ChEBI" id="CHEBI:59789"/>
    </ligand>
</feature>
<evidence type="ECO:0000256" key="6">
    <source>
        <dbReference type="ARBA" id="ARBA00022694"/>
    </source>
</evidence>
<evidence type="ECO:0000256" key="9">
    <source>
        <dbReference type="ARBA" id="ARBA00047783"/>
    </source>
</evidence>
<dbReference type="SUPFAM" id="SSF53335">
    <property type="entry name" value="S-adenosyl-L-methionine-dependent methyltransferases"/>
    <property type="match status" value="1"/>
</dbReference>
<dbReference type="EMBL" id="CCBQ010000016">
    <property type="protein sequence ID" value="CDO92594.1"/>
    <property type="molecule type" value="Genomic_DNA"/>
</dbReference>
<dbReference type="InterPro" id="IPR056743">
    <property type="entry name" value="TRM5-TYW2-like_MTfase"/>
</dbReference>
<comment type="function">
    <text evidence="10">Specifically methylates the N1 position of guanosine-37 in various cytoplasmic and mitochondrial tRNAs. Methylation is not dependent on the nature of the nucleoside 5' of the target nucleoside. This is the first step in the biosynthesis of wybutosine (yW), a modified base adjacent to the anticodon of tRNAs and required for accurate decoding.</text>
</comment>
<feature type="binding site" evidence="10">
    <location>
        <begin position="317"/>
        <end position="318"/>
    </location>
    <ligand>
        <name>S-adenosyl-L-methionine</name>
        <dbReference type="ChEBI" id="CHEBI:59789"/>
    </ligand>
</feature>
<gene>
    <name evidence="10" type="primary">TRM5</name>
    <name evidence="12" type="ORF">KLDO_g910</name>
</gene>
<dbReference type="GO" id="GO:0052906">
    <property type="term" value="F:tRNA (guanine(37)-N1)-methyltransferase activity"/>
    <property type="evidence" value="ECO:0007669"/>
    <property type="project" value="UniProtKB-UniRule"/>
</dbReference>
<evidence type="ECO:0000256" key="10">
    <source>
        <dbReference type="HAMAP-Rule" id="MF_03152"/>
    </source>
</evidence>
<dbReference type="PROSITE" id="PS51684">
    <property type="entry name" value="SAM_MT_TRM5_TYW2"/>
    <property type="match status" value="1"/>
</dbReference>
<name>A0A0A8L138_9SACH</name>
<evidence type="ECO:0000256" key="7">
    <source>
        <dbReference type="ARBA" id="ARBA00023128"/>
    </source>
</evidence>
<dbReference type="InterPro" id="IPR056744">
    <property type="entry name" value="TRM5/TYW2-like_N"/>
</dbReference>
<keyword evidence="4 10" id="KW-0808">Transferase</keyword>
<dbReference type="GO" id="GO:0005634">
    <property type="term" value="C:nucleus"/>
    <property type="evidence" value="ECO:0007669"/>
    <property type="project" value="UniProtKB-SubCell"/>
</dbReference>
<keyword evidence="3 10" id="KW-0489">Methyltransferase</keyword>
<dbReference type="PANTHER" id="PTHR23245:SF36">
    <property type="entry name" value="TRNA (GUANINE(37)-N1)-METHYLTRANSFERASE"/>
    <property type="match status" value="1"/>
</dbReference>
<evidence type="ECO:0000256" key="3">
    <source>
        <dbReference type="ARBA" id="ARBA00022603"/>
    </source>
</evidence>
<feature type="binding site" evidence="10">
    <location>
        <position position="377"/>
    </location>
    <ligand>
        <name>S-adenosyl-L-methionine</name>
        <dbReference type="ChEBI" id="CHEBI:59789"/>
    </ligand>
</feature>
<dbReference type="EC" id="2.1.1.228" evidence="10"/>
<dbReference type="HAMAP" id="MF_03152">
    <property type="entry name" value="TRM5"/>
    <property type="match status" value="1"/>
</dbReference>
<keyword evidence="5 10" id="KW-0949">S-adenosyl-L-methionine</keyword>
<proteinExistence type="inferred from homology"/>
<dbReference type="InterPro" id="IPR030382">
    <property type="entry name" value="MeTrfase_TRM5/TYW2"/>
</dbReference>
<organism evidence="12 13">
    <name type="scientific">Kluyveromyces dobzhanskii CBS 2104</name>
    <dbReference type="NCBI Taxonomy" id="1427455"/>
    <lineage>
        <taxon>Eukaryota</taxon>
        <taxon>Fungi</taxon>
        <taxon>Dikarya</taxon>
        <taxon>Ascomycota</taxon>
        <taxon>Saccharomycotina</taxon>
        <taxon>Saccharomycetes</taxon>
        <taxon>Saccharomycetales</taxon>
        <taxon>Saccharomycetaceae</taxon>
        <taxon>Kluyveromyces</taxon>
    </lineage>
</organism>
<comment type="catalytic activity">
    <reaction evidence="9 10">
        <text>guanosine(37) in tRNA + S-adenosyl-L-methionine = N(1)-methylguanosine(37) in tRNA + S-adenosyl-L-homocysteine + H(+)</text>
        <dbReference type="Rhea" id="RHEA:36899"/>
        <dbReference type="Rhea" id="RHEA-COMP:10145"/>
        <dbReference type="Rhea" id="RHEA-COMP:10147"/>
        <dbReference type="ChEBI" id="CHEBI:15378"/>
        <dbReference type="ChEBI" id="CHEBI:57856"/>
        <dbReference type="ChEBI" id="CHEBI:59789"/>
        <dbReference type="ChEBI" id="CHEBI:73542"/>
        <dbReference type="ChEBI" id="CHEBI:74269"/>
        <dbReference type="EC" id="2.1.1.228"/>
    </reaction>
</comment>
<dbReference type="AlphaFoldDB" id="A0A0A8L138"/>
<protein>
    <recommendedName>
        <fullName evidence="10">tRNA (guanine(37)-N1)-methyltransferase</fullName>
        <ecNumber evidence="10">2.1.1.228</ecNumber>
    </recommendedName>
    <alternativeName>
        <fullName evidence="10">M1G-methyltransferase</fullName>
    </alternativeName>
    <alternativeName>
        <fullName evidence="10">tRNA [GM37] methyltransferase</fullName>
    </alternativeName>
    <alternativeName>
        <fullName evidence="10">tRNA methyltransferase 5</fullName>
    </alternativeName>
</protein>
<dbReference type="GO" id="GO:0002939">
    <property type="term" value="P:tRNA N1-guanine methylation"/>
    <property type="evidence" value="ECO:0007669"/>
    <property type="project" value="TreeGrafter"/>
</dbReference>
<dbReference type="InterPro" id="IPR029063">
    <property type="entry name" value="SAM-dependent_MTases_sf"/>
</dbReference>
<dbReference type="PANTHER" id="PTHR23245">
    <property type="entry name" value="TRNA METHYLTRANSFERASE"/>
    <property type="match status" value="1"/>
</dbReference>
<accession>A0A0A8L138</accession>
<evidence type="ECO:0000259" key="11">
    <source>
        <dbReference type="PROSITE" id="PS51684"/>
    </source>
</evidence>